<dbReference type="Pfam" id="PF22178">
    <property type="entry name" value="Gp5_trimer_C"/>
    <property type="match status" value="1"/>
</dbReference>
<name>A0AAD3RRZ3_9RHOB</name>
<feature type="domain" description="Gp5/Type VI secretion system Vgr C-terminal trimerisation" evidence="5">
    <location>
        <begin position="183"/>
        <end position="264"/>
    </location>
</feature>
<dbReference type="EMBL" id="BSFH01000013">
    <property type="protein sequence ID" value="GLK63088.1"/>
    <property type="molecule type" value="Genomic_DNA"/>
</dbReference>
<comment type="caution">
    <text evidence="6">The sequence shown here is derived from an EMBL/GenBank/DDBJ whole genome shotgun (WGS) entry which is preliminary data.</text>
</comment>
<dbReference type="Gene3D" id="2.40.50.230">
    <property type="entry name" value="Gp5 N-terminal domain"/>
    <property type="match status" value="1"/>
</dbReference>
<accession>A0AAD3RRZ3</accession>
<keyword evidence="3" id="KW-0964">Secreted</keyword>
<dbReference type="InterPro" id="IPR006531">
    <property type="entry name" value="Gp5/Vgr_OB"/>
</dbReference>
<dbReference type="NCBIfam" id="TIGR01646">
    <property type="entry name" value="vgr_GE"/>
    <property type="match status" value="1"/>
</dbReference>
<comment type="similarity">
    <text evidence="2">Belongs to the VgrG protein family.</text>
</comment>
<dbReference type="Pfam" id="PF04717">
    <property type="entry name" value="Phage_base_V"/>
    <property type="match status" value="1"/>
</dbReference>
<feature type="domain" description="Gp5/Type VI secretion system Vgr protein OB-fold" evidence="4">
    <location>
        <begin position="101"/>
        <end position="166"/>
    </location>
</feature>
<comment type="subcellular location">
    <subcellularLocation>
        <location evidence="1">Secreted</location>
    </subcellularLocation>
</comment>
<organism evidence="6 7">
    <name type="scientific">Paracoccus kondratievae</name>
    <dbReference type="NCBI Taxonomy" id="135740"/>
    <lineage>
        <taxon>Bacteria</taxon>
        <taxon>Pseudomonadati</taxon>
        <taxon>Pseudomonadota</taxon>
        <taxon>Alphaproteobacteria</taxon>
        <taxon>Rhodobacterales</taxon>
        <taxon>Paracoccaceae</taxon>
        <taxon>Paracoccus</taxon>
    </lineage>
</organism>
<dbReference type="InterPro" id="IPR037026">
    <property type="entry name" value="Vgr_OB-fold_dom_sf"/>
</dbReference>
<gene>
    <name evidence="6" type="ORF">GCM10017635_05570</name>
</gene>
<dbReference type="NCBIfam" id="TIGR03361">
    <property type="entry name" value="VI_Rhs_Vgr"/>
    <property type="match status" value="1"/>
</dbReference>
<dbReference type="PANTHER" id="PTHR32305">
    <property type="match status" value="1"/>
</dbReference>
<evidence type="ECO:0008006" key="8">
    <source>
        <dbReference type="Google" id="ProtNLM"/>
    </source>
</evidence>
<evidence type="ECO:0000256" key="2">
    <source>
        <dbReference type="ARBA" id="ARBA00005558"/>
    </source>
</evidence>
<evidence type="ECO:0000256" key="3">
    <source>
        <dbReference type="ARBA" id="ARBA00022525"/>
    </source>
</evidence>
<dbReference type="Gene3D" id="3.55.50.10">
    <property type="entry name" value="Baseplate protein-like domains"/>
    <property type="match status" value="1"/>
</dbReference>
<dbReference type="InterPro" id="IPR006533">
    <property type="entry name" value="T6SS_Vgr_RhsGE"/>
</dbReference>
<dbReference type="InterPro" id="IPR050708">
    <property type="entry name" value="T6SS_VgrG/RHS"/>
</dbReference>
<dbReference type="AlphaFoldDB" id="A0AAD3RRZ3"/>
<evidence type="ECO:0000313" key="7">
    <source>
        <dbReference type="Proteomes" id="UP001143349"/>
    </source>
</evidence>
<dbReference type="SUPFAM" id="SSF69255">
    <property type="entry name" value="gp5 N-terminal domain-like"/>
    <property type="match status" value="1"/>
</dbReference>
<reference evidence="6" key="2">
    <citation type="submission" date="2023-01" db="EMBL/GenBank/DDBJ databases">
        <authorList>
            <person name="Sun Q."/>
            <person name="Evtushenko L."/>
        </authorList>
    </citation>
    <scope>NUCLEOTIDE SEQUENCE</scope>
    <source>
        <strain evidence="6">VKM B-2222</strain>
    </source>
</reference>
<evidence type="ECO:0000313" key="6">
    <source>
        <dbReference type="EMBL" id="GLK63088.1"/>
    </source>
</evidence>
<keyword evidence="7" id="KW-1185">Reference proteome</keyword>
<dbReference type="Proteomes" id="UP001143349">
    <property type="component" value="Unassembled WGS sequence"/>
</dbReference>
<dbReference type="GO" id="GO:0005576">
    <property type="term" value="C:extracellular region"/>
    <property type="evidence" value="ECO:0007669"/>
    <property type="project" value="UniProtKB-SubCell"/>
</dbReference>
<dbReference type="InterPro" id="IPR054030">
    <property type="entry name" value="Gp5_Vgr_C"/>
</dbReference>
<reference evidence="6" key="1">
    <citation type="journal article" date="2014" name="Int. J. Syst. Evol. Microbiol.">
        <title>Complete genome sequence of Corynebacterium casei LMG S-19264T (=DSM 44701T), isolated from a smear-ripened cheese.</title>
        <authorList>
            <consortium name="US DOE Joint Genome Institute (JGI-PGF)"/>
            <person name="Walter F."/>
            <person name="Albersmeier A."/>
            <person name="Kalinowski J."/>
            <person name="Ruckert C."/>
        </authorList>
    </citation>
    <scope>NUCLEOTIDE SEQUENCE</scope>
    <source>
        <strain evidence="6">VKM B-2222</strain>
    </source>
</reference>
<evidence type="ECO:0000259" key="4">
    <source>
        <dbReference type="Pfam" id="PF04717"/>
    </source>
</evidence>
<protein>
    <recommendedName>
        <fullName evidence="8">Type VI secretion system tip protein VgrG</fullName>
    </recommendedName>
</protein>
<dbReference type="Pfam" id="PF05954">
    <property type="entry name" value="Phage_GPD"/>
    <property type="match status" value="1"/>
</dbReference>
<proteinExistence type="inferred from homology"/>
<evidence type="ECO:0000256" key="1">
    <source>
        <dbReference type="ARBA" id="ARBA00004613"/>
    </source>
</evidence>
<dbReference type="SUPFAM" id="SSF69349">
    <property type="entry name" value="Phage fibre proteins"/>
    <property type="match status" value="1"/>
</dbReference>
<dbReference type="PANTHER" id="PTHR32305:SF15">
    <property type="entry name" value="PROTEIN RHSA-RELATED"/>
    <property type="match status" value="1"/>
</dbReference>
<dbReference type="SUPFAM" id="SSF69279">
    <property type="entry name" value="Phage tail proteins"/>
    <property type="match status" value="1"/>
</dbReference>
<evidence type="ECO:0000259" key="5">
    <source>
        <dbReference type="Pfam" id="PF22178"/>
    </source>
</evidence>
<sequence>MGENGHRYDLVLRPWFWLAGRRRNQRIFHNRTVVQILRELLSDYAQLGDPALDVQLSQGYAFTGSYVLMPDTAPMAPPRRTHVPVVHGPQTAMVVGEGEIDCDEYGRILVRFHWDLDAAHSMRCRVSQNWAGAGWGGMVIPRIGMEVVVEFLEGDPDKPIVTGCVYNGKNKVPYELPASKTISTFKSNTHQGSGYNELRFEDEKGREEIFLHAERDRNEKTKHNHTERIDRNWVQSVGRHKLVEVDGNHGESVHGNMSIHVGSSGGGRVLTPLQRIDDQGIGSVAYELPTLGINDVGRGIFSLFADTVITETTPGIKTQFIGINKTTTVGVSITQAAGSSVDITSGSRISMDSGDATNISAGKELRILIGQSTLYMNSEGYIRLTGDTLHLDFKNGIEMAGGDQIVAKAKKINLN</sequence>
<dbReference type="InterPro" id="IPR017847">
    <property type="entry name" value="T6SS_RhsGE_Vgr_subset"/>
</dbReference>